<name>A0A4R7S7Z4_9BACT</name>
<dbReference type="Pfam" id="PF11848">
    <property type="entry name" value="DUF3368"/>
    <property type="match status" value="1"/>
</dbReference>
<reference evidence="1 2" key="1">
    <citation type="submission" date="2019-03" db="EMBL/GenBank/DDBJ databases">
        <title>Genomic Encyclopedia of Archaeal and Bacterial Type Strains, Phase II (KMG-II): from individual species to whole genera.</title>
        <authorList>
            <person name="Goeker M."/>
        </authorList>
    </citation>
    <scope>NUCLEOTIDE SEQUENCE [LARGE SCALE GENOMIC DNA]</scope>
    <source>
        <strain evidence="1 2">ATCC 25309</strain>
    </source>
</reference>
<dbReference type="AlphaFoldDB" id="A0A4R7S7Z4"/>
<comment type="caution">
    <text evidence="1">The sequence shown here is derived from an EMBL/GenBank/DDBJ whole genome shotgun (WGS) entry which is preliminary data.</text>
</comment>
<evidence type="ECO:0000313" key="1">
    <source>
        <dbReference type="EMBL" id="TDU73387.1"/>
    </source>
</evidence>
<organism evidence="1 2">
    <name type="scientific">Prosthecobacter fusiformis</name>
    <dbReference type="NCBI Taxonomy" id="48464"/>
    <lineage>
        <taxon>Bacteria</taxon>
        <taxon>Pseudomonadati</taxon>
        <taxon>Verrucomicrobiota</taxon>
        <taxon>Verrucomicrobiia</taxon>
        <taxon>Verrucomicrobiales</taxon>
        <taxon>Verrucomicrobiaceae</taxon>
        <taxon>Prosthecobacter</taxon>
    </lineage>
</organism>
<gene>
    <name evidence="1" type="ORF">EI77_01857</name>
</gene>
<protein>
    <submittedName>
        <fullName evidence="1">Uncharacterized protein</fullName>
    </submittedName>
</protein>
<keyword evidence="2" id="KW-1185">Reference proteome</keyword>
<dbReference type="InterPro" id="IPR021799">
    <property type="entry name" value="PIN-like_prokaryotic"/>
</dbReference>
<evidence type="ECO:0000313" key="2">
    <source>
        <dbReference type="Proteomes" id="UP000295662"/>
    </source>
</evidence>
<dbReference type="Proteomes" id="UP000295662">
    <property type="component" value="Unassembled WGS sequence"/>
</dbReference>
<sequence>MVVSNTSPLNYLIQINAVELLHSLHGAIHVLQAVIDELTDPAAPQSVREWAEKRPDWLIVHTDAFLARPE</sequence>
<dbReference type="EMBL" id="SOCA01000002">
    <property type="protein sequence ID" value="TDU73387.1"/>
    <property type="molecule type" value="Genomic_DNA"/>
</dbReference>
<accession>A0A4R7S7Z4</accession>
<proteinExistence type="predicted"/>